<dbReference type="Pfam" id="PF13193">
    <property type="entry name" value="AMP-binding_C"/>
    <property type="match status" value="1"/>
</dbReference>
<dbReference type="PROSITE" id="PS00455">
    <property type="entry name" value="AMP_BINDING"/>
    <property type="match status" value="1"/>
</dbReference>
<evidence type="ECO:0000259" key="3">
    <source>
        <dbReference type="Pfam" id="PF00501"/>
    </source>
</evidence>
<dbReference type="Gene3D" id="3.30.300.30">
    <property type="match status" value="1"/>
</dbReference>
<proteinExistence type="inferred from homology"/>
<dbReference type="CDD" id="cd04433">
    <property type="entry name" value="AFD_class_I"/>
    <property type="match status" value="1"/>
</dbReference>
<keyword evidence="6" id="KW-1185">Reference proteome</keyword>
<dbReference type="Pfam" id="PF00501">
    <property type="entry name" value="AMP-binding"/>
    <property type="match status" value="1"/>
</dbReference>
<evidence type="ECO:0000313" key="5">
    <source>
        <dbReference type="EMBL" id="CAB3767477.1"/>
    </source>
</evidence>
<dbReference type="InterPro" id="IPR025110">
    <property type="entry name" value="AMP-bd_C"/>
</dbReference>
<dbReference type="EC" id="6.2.1.3" evidence="5"/>
<dbReference type="InterPro" id="IPR045851">
    <property type="entry name" value="AMP-bd_C_sf"/>
</dbReference>
<gene>
    <name evidence="5" type="primary">lcfB_10</name>
    <name evidence="5" type="ORF">LMG29739_05082</name>
</gene>
<dbReference type="InterPro" id="IPR042099">
    <property type="entry name" value="ANL_N_sf"/>
</dbReference>
<dbReference type="GO" id="GO:0031956">
    <property type="term" value="F:medium-chain fatty acid-CoA ligase activity"/>
    <property type="evidence" value="ECO:0007669"/>
    <property type="project" value="TreeGrafter"/>
</dbReference>
<dbReference type="PANTHER" id="PTHR43201">
    <property type="entry name" value="ACYL-COA SYNTHETASE"/>
    <property type="match status" value="1"/>
</dbReference>
<evidence type="ECO:0000259" key="4">
    <source>
        <dbReference type="Pfam" id="PF13193"/>
    </source>
</evidence>
<protein>
    <submittedName>
        <fullName evidence="5">Long-chain-fatty-acid--CoA ligase</fullName>
        <ecNumber evidence="5">6.2.1.3</ecNumber>
    </submittedName>
</protein>
<dbReference type="GO" id="GO:0004467">
    <property type="term" value="F:long-chain fatty acid-CoA ligase activity"/>
    <property type="evidence" value="ECO:0007669"/>
    <property type="project" value="UniProtKB-EC"/>
</dbReference>
<sequence length="430" mass="46562">MIIGACLAAGMICIPLNPGYKPAEMDAYLRKLRPSICFCEARYFASVAKIPSSVVEMERRLIVGDDIEGTGLRSWQALQRETGDPLPPVDQQAPAVMIHTSGTTGSPKFVVHTQASLAHILERIAGAGFDDSTRLLVTLPSCYMSGLVALISCMSSGMSAVLLESYEPDASLDAIEKHRCTSIFMTPYMISSLNQAQRMHPRRVDSLKLCVVGGDVCRPAIKQEFAELFGQPLRSGWGMTEAIGTLSGGEVDGAYVARPGCAQLVGEDGNVVKDGDEGELVIRGNNVFMGYWLGPNLVDDGRIDGWFHTGDIMRKDDNGELRYVARKKDLIVINGHSVAPVEVENALLLHHAVVEAAVVGLPDLERGQRIVGFVVLNASSGSSPEDILRDVATKVAGYKVPEKLFIVDRIPRNGMGKAIRPRLMEQATEV</sequence>
<evidence type="ECO:0000256" key="2">
    <source>
        <dbReference type="ARBA" id="ARBA00022598"/>
    </source>
</evidence>
<feature type="domain" description="AMP-dependent synthetase/ligase" evidence="3">
    <location>
        <begin position="3"/>
        <end position="292"/>
    </location>
</feature>
<name>A0A6J5EP22_9BURK</name>
<dbReference type="InterPro" id="IPR000873">
    <property type="entry name" value="AMP-dep_synth/lig_dom"/>
</dbReference>
<dbReference type="Gene3D" id="3.40.50.12780">
    <property type="entry name" value="N-terminal domain of ligase-like"/>
    <property type="match status" value="1"/>
</dbReference>
<organism evidence="5 6">
    <name type="scientific">Paraburkholderia solisilvae</name>
    <dbReference type="NCBI Taxonomy" id="624376"/>
    <lineage>
        <taxon>Bacteria</taxon>
        <taxon>Pseudomonadati</taxon>
        <taxon>Pseudomonadota</taxon>
        <taxon>Betaproteobacteria</taxon>
        <taxon>Burkholderiales</taxon>
        <taxon>Burkholderiaceae</taxon>
        <taxon>Paraburkholderia</taxon>
    </lineage>
</organism>
<accession>A0A6J5EP22</accession>
<feature type="domain" description="AMP-binding enzyme C-terminal" evidence="4">
    <location>
        <begin position="342"/>
        <end position="417"/>
    </location>
</feature>
<keyword evidence="2 5" id="KW-0436">Ligase</keyword>
<dbReference type="SUPFAM" id="SSF56801">
    <property type="entry name" value="Acetyl-CoA synthetase-like"/>
    <property type="match status" value="1"/>
</dbReference>
<dbReference type="EMBL" id="CADIKF010000051">
    <property type="protein sequence ID" value="CAB3767477.1"/>
    <property type="molecule type" value="Genomic_DNA"/>
</dbReference>
<reference evidence="5 6" key="1">
    <citation type="submission" date="2020-04" db="EMBL/GenBank/DDBJ databases">
        <authorList>
            <person name="De Canck E."/>
        </authorList>
    </citation>
    <scope>NUCLEOTIDE SEQUENCE [LARGE SCALE GENOMIC DNA]</scope>
    <source>
        <strain evidence="5 6">LMG 29739</strain>
    </source>
</reference>
<comment type="similarity">
    <text evidence="1">Belongs to the ATP-dependent AMP-binding enzyme family.</text>
</comment>
<dbReference type="PANTHER" id="PTHR43201:SF5">
    <property type="entry name" value="MEDIUM-CHAIN ACYL-COA LIGASE ACSF2, MITOCHONDRIAL"/>
    <property type="match status" value="1"/>
</dbReference>
<dbReference type="AlphaFoldDB" id="A0A6J5EP22"/>
<dbReference type="InterPro" id="IPR020845">
    <property type="entry name" value="AMP-binding_CS"/>
</dbReference>
<evidence type="ECO:0000313" key="6">
    <source>
        <dbReference type="Proteomes" id="UP000494329"/>
    </source>
</evidence>
<dbReference type="Proteomes" id="UP000494329">
    <property type="component" value="Unassembled WGS sequence"/>
</dbReference>
<evidence type="ECO:0000256" key="1">
    <source>
        <dbReference type="ARBA" id="ARBA00006432"/>
    </source>
</evidence>